<name>A0ABC7ZM83_ECOLR</name>
<accession>A0ABC7ZM83</accession>
<dbReference type="EMBL" id="CP007136">
    <property type="protein sequence ID" value="AHY68855.1"/>
    <property type="molecule type" value="Genomic_DNA"/>
</dbReference>
<protein>
    <submittedName>
        <fullName evidence="1">Uncharacterized protein</fullName>
    </submittedName>
</protein>
<reference evidence="1 2" key="1">
    <citation type="journal article" date="2014" name="Genome Announc.">
        <title>Complete Genome Sequences of Two Escherichia coli O145:H28 Outbreak Strains of Food Origin.</title>
        <authorList>
            <person name="Cooper K.K."/>
            <person name="Mandrell R.E."/>
            <person name="Louie J.W."/>
            <person name="Korlach J."/>
            <person name="Clark T.A."/>
            <person name="Parker C.T."/>
            <person name="Huynh S."/>
            <person name="Chain P.S."/>
            <person name="Ahmed S."/>
            <person name="Carter M.Q."/>
        </authorList>
    </citation>
    <scope>NUCLEOTIDE SEQUENCE [LARGE SCALE GENOMIC DNA]</scope>
    <source>
        <strain evidence="1 2">RM12581</strain>
    </source>
</reference>
<evidence type="ECO:0000313" key="1">
    <source>
        <dbReference type="EMBL" id="AHY68855.1"/>
    </source>
</evidence>
<proteinExistence type="predicted"/>
<sequence>MNSVHFGNKSETNCHVGFLKAEGGKPSALATFPQLFNKLTDQFQQRD</sequence>
<dbReference type="AlphaFoldDB" id="A0ABC7ZM83"/>
<evidence type="ECO:0000313" key="2">
    <source>
        <dbReference type="Proteomes" id="UP000025231"/>
    </source>
</evidence>
<dbReference type="Proteomes" id="UP000025231">
    <property type="component" value="Chromosome"/>
</dbReference>
<organism evidence="1 2">
    <name type="scientific">Escherichia coli O145:H28 (strain RM12581)</name>
    <dbReference type="NCBI Taxonomy" id="1248823"/>
    <lineage>
        <taxon>Bacteria</taxon>
        <taxon>Pseudomonadati</taxon>
        <taxon>Pseudomonadota</taxon>
        <taxon>Gammaproteobacteria</taxon>
        <taxon>Enterobacterales</taxon>
        <taxon>Enterobacteriaceae</taxon>
        <taxon>Escherichia</taxon>
    </lineage>
</organism>
<gene>
    <name evidence="1" type="ORF">ECRM12581_1625</name>
</gene>